<comment type="caution">
    <text evidence="1">The sequence shown here is derived from an EMBL/GenBank/DDBJ whole genome shotgun (WGS) entry which is preliminary data.</text>
</comment>
<sequence>MSGRNVSPAFCIPNETFIEIISNIEDSPTLFACLFVSRDWCRITIPILWQNPFSIINKNKNGIKSLSRFGKIQNFLKICFSKLPITESSRIPLLGLDLLEERPKYTFDYFSFVKEMNHEDVLMTVKMAFSSEKIQDLITCIMMTHFCREAQKISRITIPLFESSIMSRAKIKEMFETSFQPHKQFSSLLIANYQENEDKHENKRNCIYFLSKTCEFLSYQQQLVELEIAGISNNITDIFACLCGLPSKSLLKLEFTKCVFNYELPHSIRKWKFLDDLNELRFNCCMTEDGFSLSLDDDYLEYFTQNMTLVIDDEGEYGEDEDNEEDEDDESGDCFVFIGNNKSVNLAKSQASK</sequence>
<evidence type="ECO:0000313" key="2">
    <source>
        <dbReference type="Proteomes" id="UP000789508"/>
    </source>
</evidence>
<protein>
    <submittedName>
        <fullName evidence="1">5686_t:CDS:1</fullName>
    </submittedName>
</protein>
<accession>A0A9N8VPB8</accession>
<evidence type="ECO:0000313" key="1">
    <source>
        <dbReference type="EMBL" id="CAG8461634.1"/>
    </source>
</evidence>
<proteinExistence type="predicted"/>
<name>A0A9N8VPB8_9GLOM</name>
<dbReference type="EMBL" id="CAJVPS010000179">
    <property type="protein sequence ID" value="CAG8461634.1"/>
    <property type="molecule type" value="Genomic_DNA"/>
</dbReference>
<dbReference type="AlphaFoldDB" id="A0A9N8VPB8"/>
<keyword evidence="2" id="KW-1185">Reference proteome</keyword>
<organism evidence="1 2">
    <name type="scientific">Ambispora leptoticha</name>
    <dbReference type="NCBI Taxonomy" id="144679"/>
    <lineage>
        <taxon>Eukaryota</taxon>
        <taxon>Fungi</taxon>
        <taxon>Fungi incertae sedis</taxon>
        <taxon>Mucoromycota</taxon>
        <taxon>Glomeromycotina</taxon>
        <taxon>Glomeromycetes</taxon>
        <taxon>Archaeosporales</taxon>
        <taxon>Ambisporaceae</taxon>
        <taxon>Ambispora</taxon>
    </lineage>
</organism>
<gene>
    <name evidence="1" type="ORF">ALEPTO_LOCUS1571</name>
</gene>
<dbReference type="Proteomes" id="UP000789508">
    <property type="component" value="Unassembled WGS sequence"/>
</dbReference>
<dbReference type="OrthoDB" id="2467466at2759"/>
<reference evidence="1" key="1">
    <citation type="submission" date="2021-06" db="EMBL/GenBank/DDBJ databases">
        <authorList>
            <person name="Kallberg Y."/>
            <person name="Tangrot J."/>
            <person name="Rosling A."/>
        </authorList>
    </citation>
    <scope>NUCLEOTIDE SEQUENCE</scope>
    <source>
        <strain evidence="1">FL130A</strain>
    </source>
</reference>